<keyword evidence="1" id="KW-0732">Signal</keyword>
<feature type="domain" description="Glycosyl hydrolase family 98 putative carbohydrate-binding module" evidence="2">
    <location>
        <begin position="369"/>
        <end position="458"/>
    </location>
</feature>
<dbReference type="Pfam" id="PF08305">
    <property type="entry name" value="NPCBM"/>
    <property type="match status" value="1"/>
</dbReference>
<dbReference type="EMBL" id="NIDE01000017">
    <property type="protein sequence ID" value="OWK35611.1"/>
    <property type="molecule type" value="Genomic_DNA"/>
</dbReference>
<proteinExistence type="predicted"/>
<dbReference type="InterPro" id="IPR013222">
    <property type="entry name" value="Glyco_hyd_98_carb-bd"/>
</dbReference>
<reference evidence="4" key="1">
    <citation type="submission" date="2017-06" db="EMBL/GenBank/DDBJ databases">
        <title>Genome analysis of Fimbriiglobus ruber SP5, the first member of the order Planctomycetales with confirmed chitinolytic capability.</title>
        <authorList>
            <person name="Ravin N.V."/>
            <person name="Rakitin A.L."/>
            <person name="Ivanova A.A."/>
            <person name="Beletsky A.V."/>
            <person name="Kulichevskaya I.S."/>
            <person name="Mardanov A.V."/>
            <person name="Dedysh S.N."/>
        </authorList>
    </citation>
    <scope>NUCLEOTIDE SEQUENCE [LARGE SCALE GENOMIC DNA]</scope>
    <source>
        <strain evidence="4">SP5</strain>
    </source>
</reference>
<feature type="chain" id="PRO_5012962938" description="Glycosyl hydrolase family 98 putative carbohydrate-binding module domain-containing protein" evidence="1">
    <location>
        <begin position="24"/>
        <end position="460"/>
    </location>
</feature>
<protein>
    <recommendedName>
        <fullName evidence="2">Glycosyl hydrolase family 98 putative carbohydrate-binding module domain-containing protein</fullName>
    </recommendedName>
</protein>
<dbReference type="SUPFAM" id="SSF49785">
    <property type="entry name" value="Galactose-binding domain-like"/>
    <property type="match status" value="1"/>
</dbReference>
<sequence>MIFSLRLAVWFFLLVCCTLESVAQDAVKKQPVPDAESQTRAATEIKSVFKNEYAKKKAPDRHALATKLFEAAKSTKDDTVVRFVLFSEANDLASKSGDVSLAVQIVDEIAKVYEVRRSAMKAAALEVAAGVPVPLAGVANGGEVSLELVEEAIADDDLEAAGRFVKLAEAAARKSKNAYLLARSQARGKDLTALRKEFEKVKTAAAKLEKDPNDGMANAEYGKFVCLLIGDWNKGLPLLTMGSDAKLKKLAELEGRKPTEAADQLELGEGWIELANTQAEPYKSPMLMRSYHWFLLARPKLTALNKAKVENWMAQAPRRRLIEMEEFDVKPGPWGLGKGVLHSDIPIIVNEKRSLFSLSTHPNDSSAFVVKYRLSKAAKSFKGSVGLNDTCLPGGAGSPVTFKVYGDGKPLWASAPMKAGRELQPFLIGVAGIDVLELRAESSGYAAGAHAIWWEPQVNR</sequence>
<dbReference type="Proteomes" id="UP000214646">
    <property type="component" value="Unassembled WGS sequence"/>
</dbReference>
<dbReference type="OrthoDB" id="285651at2"/>
<dbReference type="Gene3D" id="2.60.120.1060">
    <property type="entry name" value="NPCBM/NEW2 domain"/>
    <property type="match status" value="1"/>
</dbReference>
<dbReference type="AlphaFoldDB" id="A0A225D207"/>
<keyword evidence="4" id="KW-1185">Reference proteome</keyword>
<organism evidence="3 4">
    <name type="scientific">Fimbriiglobus ruber</name>
    <dbReference type="NCBI Taxonomy" id="1908690"/>
    <lineage>
        <taxon>Bacteria</taxon>
        <taxon>Pseudomonadati</taxon>
        <taxon>Planctomycetota</taxon>
        <taxon>Planctomycetia</taxon>
        <taxon>Gemmatales</taxon>
        <taxon>Gemmataceae</taxon>
        <taxon>Fimbriiglobus</taxon>
    </lineage>
</organism>
<evidence type="ECO:0000256" key="1">
    <source>
        <dbReference type="SAM" id="SignalP"/>
    </source>
</evidence>
<dbReference type="RefSeq" id="WP_088258783.1">
    <property type="nucleotide sequence ID" value="NZ_NIDE01000017.1"/>
</dbReference>
<name>A0A225D207_9BACT</name>
<dbReference type="InterPro" id="IPR008979">
    <property type="entry name" value="Galactose-bd-like_sf"/>
</dbReference>
<evidence type="ECO:0000313" key="3">
    <source>
        <dbReference type="EMBL" id="OWK35611.1"/>
    </source>
</evidence>
<gene>
    <name evidence="3" type="ORF">FRUB_08174</name>
</gene>
<accession>A0A225D207</accession>
<evidence type="ECO:0000313" key="4">
    <source>
        <dbReference type="Proteomes" id="UP000214646"/>
    </source>
</evidence>
<comment type="caution">
    <text evidence="3">The sequence shown here is derived from an EMBL/GenBank/DDBJ whole genome shotgun (WGS) entry which is preliminary data.</text>
</comment>
<evidence type="ECO:0000259" key="2">
    <source>
        <dbReference type="Pfam" id="PF08305"/>
    </source>
</evidence>
<feature type="signal peptide" evidence="1">
    <location>
        <begin position="1"/>
        <end position="23"/>
    </location>
</feature>
<dbReference type="InterPro" id="IPR038637">
    <property type="entry name" value="NPCBM_sf"/>
</dbReference>